<dbReference type="Gene3D" id="3.40.30.10">
    <property type="entry name" value="Glutaredoxin"/>
    <property type="match status" value="1"/>
</dbReference>
<keyword evidence="6" id="KW-0472">Membrane</keyword>
<dbReference type="OrthoDB" id="9799347at2"/>
<dbReference type="PANTHER" id="PTHR42852:SF6">
    <property type="entry name" value="THIOL:DISULFIDE INTERCHANGE PROTEIN DSBE"/>
    <property type="match status" value="1"/>
</dbReference>
<evidence type="ECO:0000313" key="9">
    <source>
        <dbReference type="Proteomes" id="UP000241808"/>
    </source>
</evidence>
<dbReference type="InterPro" id="IPR013766">
    <property type="entry name" value="Thioredoxin_domain"/>
</dbReference>
<evidence type="ECO:0000256" key="1">
    <source>
        <dbReference type="ARBA" id="ARBA00004196"/>
    </source>
</evidence>
<evidence type="ECO:0000313" key="8">
    <source>
        <dbReference type="EMBL" id="PTM60291.1"/>
    </source>
</evidence>
<keyword evidence="5" id="KW-0676">Redox-active center</keyword>
<evidence type="ECO:0000256" key="6">
    <source>
        <dbReference type="SAM" id="Phobius"/>
    </source>
</evidence>
<dbReference type="InterPro" id="IPR013740">
    <property type="entry name" value="Redoxin"/>
</dbReference>
<dbReference type="EMBL" id="PZZL01000003">
    <property type="protein sequence ID" value="PTM60291.1"/>
    <property type="molecule type" value="Genomic_DNA"/>
</dbReference>
<proteinExistence type="inferred from homology"/>
<dbReference type="NCBIfam" id="TIGR00385">
    <property type="entry name" value="dsbE"/>
    <property type="match status" value="1"/>
</dbReference>
<keyword evidence="6" id="KW-1133">Transmembrane helix</keyword>
<evidence type="ECO:0000259" key="7">
    <source>
        <dbReference type="PROSITE" id="PS51352"/>
    </source>
</evidence>
<evidence type="ECO:0000256" key="3">
    <source>
        <dbReference type="ARBA" id="ARBA00022748"/>
    </source>
</evidence>
<dbReference type="AlphaFoldDB" id="A0A2T4ZEH2"/>
<dbReference type="CDD" id="cd03010">
    <property type="entry name" value="TlpA_like_DsbE"/>
    <property type="match status" value="1"/>
</dbReference>
<dbReference type="PROSITE" id="PS51352">
    <property type="entry name" value="THIOREDOXIN_2"/>
    <property type="match status" value="1"/>
</dbReference>
<keyword evidence="3" id="KW-0201">Cytochrome c-type biogenesis</keyword>
<evidence type="ECO:0000256" key="5">
    <source>
        <dbReference type="ARBA" id="ARBA00023284"/>
    </source>
</evidence>
<keyword evidence="9" id="KW-1185">Reference proteome</keyword>
<comment type="caution">
    <text evidence="8">The sequence shown here is derived from an EMBL/GenBank/DDBJ whole genome shotgun (WGS) entry which is preliminary data.</text>
</comment>
<gene>
    <name evidence="8" type="ORF">C8P69_103221</name>
</gene>
<dbReference type="RefSeq" id="WP_108175973.1">
    <property type="nucleotide sequence ID" value="NZ_JAIESU010000024.1"/>
</dbReference>
<feature type="transmembrane region" description="Helical" evidence="6">
    <location>
        <begin position="16"/>
        <end position="36"/>
    </location>
</feature>
<name>A0A2T4ZEH2_9HYPH</name>
<dbReference type="InterPro" id="IPR036249">
    <property type="entry name" value="Thioredoxin-like_sf"/>
</dbReference>
<dbReference type="GO" id="GO:0015036">
    <property type="term" value="F:disulfide oxidoreductase activity"/>
    <property type="evidence" value="ECO:0007669"/>
    <property type="project" value="InterPro"/>
</dbReference>
<accession>A0A2T4ZEH2</accession>
<dbReference type="PANTHER" id="PTHR42852">
    <property type="entry name" value="THIOL:DISULFIDE INTERCHANGE PROTEIN DSBE"/>
    <property type="match status" value="1"/>
</dbReference>
<comment type="subcellular location">
    <subcellularLocation>
        <location evidence="1">Cell envelope</location>
    </subcellularLocation>
</comment>
<comment type="similarity">
    <text evidence="2">Belongs to the thioredoxin family. DsbE subfamily.</text>
</comment>
<sequence>MSEITGEAAAPRRRSFLAFLPLVIFAGLVVVFLIGLRGDPQKLPSALIGKPAPQVALPPVEGVDRPGLTTAALQGQVTLVNVFASWCIPCHEEHPFLMELAKDSRFRLAGINQKDQPDNARRFLGRNGNPYALVGADMSGRASIEWGVYGVPETFVVGRDGVILFKHVGPITAESLRDRLRPEIEKALAR</sequence>
<feature type="domain" description="Thioredoxin" evidence="7">
    <location>
        <begin position="46"/>
        <end position="185"/>
    </location>
</feature>
<protein>
    <submittedName>
        <fullName evidence="8">Cytochrome c biogenesis protein CcmG/thiol:disulfide interchange protein DsbE</fullName>
    </submittedName>
</protein>
<keyword evidence="4" id="KW-1015">Disulfide bond</keyword>
<dbReference type="Proteomes" id="UP000241808">
    <property type="component" value="Unassembled WGS sequence"/>
</dbReference>
<organism evidence="8 9">
    <name type="scientific">Phreatobacter oligotrophus</name>
    <dbReference type="NCBI Taxonomy" id="1122261"/>
    <lineage>
        <taxon>Bacteria</taxon>
        <taxon>Pseudomonadati</taxon>
        <taxon>Pseudomonadota</taxon>
        <taxon>Alphaproteobacteria</taxon>
        <taxon>Hyphomicrobiales</taxon>
        <taxon>Phreatobacteraceae</taxon>
        <taxon>Phreatobacter</taxon>
    </lineage>
</organism>
<evidence type="ECO:0000256" key="4">
    <source>
        <dbReference type="ARBA" id="ARBA00023157"/>
    </source>
</evidence>
<reference evidence="8 9" key="1">
    <citation type="submission" date="2018-04" db="EMBL/GenBank/DDBJ databases">
        <title>Genomic Encyclopedia of Archaeal and Bacterial Type Strains, Phase II (KMG-II): from individual species to whole genera.</title>
        <authorList>
            <person name="Goeker M."/>
        </authorList>
    </citation>
    <scope>NUCLEOTIDE SEQUENCE [LARGE SCALE GENOMIC DNA]</scope>
    <source>
        <strain evidence="8 9">DSM 25521</strain>
    </source>
</reference>
<evidence type="ECO:0000256" key="2">
    <source>
        <dbReference type="ARBA" id="ARBA00007758"/>
    </source>
</evidence>
<dbReference type="GO" id="GO:0017004">
    <property type="term" value="P:cytochrome complex assembly"/>
    <property type="evidence" value="ECO:0007669"/>
    <property type="project" value="UniProtKB-KW"/>
</dbReference>
<dbReference type="SUPFAM" id="SSF52833">
    <property type="entry name" value="Thioredoxin-like"/>
    <property type="match status" value="1"/>
</dbReference>
<dbReference type="InterPro" id="IPR050553">
    <property type="entry name" value="Thioredoxin_ResA/DsbE_sf"/>
</dbReference>
<dbReference type="InterPro" id="IPR004799">
    <property type="entry name" value="Periplasmic_diS_OxRdtase_DsbE"/>
</dbReference>
<dbReference type="GO" id="GO:0030288">
    <property type="term" value="C:outer membrane-bounded periplasmic space"/>
    <property type="evidence" value="ECO:0007669"/>
    <property type="project" value="InterPro"/>
</dbReference>
<keyword evidence="6" id="KW-0812">Transmembrane</keyword>
<dbReference type="Pfam" id="PF08534">
    <property type="entry name" value="Redoxin"/>
    <property type="match status" value="1"/>
</dbReference>